<accession>A0A918VQ72</accession>
<dbReference type="EMBL" id="BMXA01000005">
    <property type="protein sequence ID" value="GHA16093.1"/>
    <property type="molecule type" value="Genomic_DNA"/>
</dbReference>
<reference evidence="2" key="2">
    <citation type="submission" date="2020-09" db="EMBL/GenBank/DDBJ databases">
        <authorList>
            <person name="Sun Q."/>
            <person name="Kim S."/>
        </authorList>
    </citation>
    <scope>NUCLEOTIDE SEQUENCE</scope>
    <source>
        <strain evidence="2">KCTC 12711</strain>
    </source>
</reference>
<dbReference type="Gene3D" id="1.10.20.60">
    <property type="entry name" value="Glu-tRNAGln amidotransferase C subunit, N-terminal domain"/>
    <property type="match status" value="1"/>
</dbReference>
<dbReference type="GO" id="GO:0006412">
    <property type="term" value="P:translation"/>
    <property type="evidence" value="ECO:0007669"/>
    <property type="project" value="UniProtKB-UniRule"/>
</dbReference>
<dbReference type="EC" id="6.3.5.-" evidence="1"/>
<organism evidence="2 3">
    <name type="scientific">Arenicella chitinivorans</name>
    <dbReference type="NCBI Taxonomy" id="1329800"/>
    <lineage>
        <taxon>Bacteria</taxon>
        <taxon>Pseudomonadati</taxon>
        <taxon>Pseudomonadota</taxon>
        <taxon>Gammaproteobacteria</taxon>
        <taxon>Arenicellales</taxon>
        <taxon>Arenicellaceae</taxon>
        <taxon>Arenicella</taxon>
    </lineage>
</organism>
<sequence>MTLDKSTVQTIARLARLNVDDTEIDTYQSELSNILDLVEQMDTVNTDGIEPMTHPFDATLRLRDDIVTEQNQRDKYQAVAPSTENGLYLVPKVID</sequence>
<comment type="function">
    <text evidence="1">Allows the formation of correctly charged Asn-tRNA(Asn) or Gln-tRNA(Gln) through the transamidation of misacylated Asp-tRNA(Asn) or Glu-tRNA(Gln) in organisms which lack either or both of asparaginyl-tRNA or glutaminyl-tRNA synthetases. The reaction takes place in the presence of glutamine and ATP through an activated phospho-Asp-tRNA(Asn) or phospho-Glu-tRNA(Gln).</text>
</comment>
<name>A0A918VQ72_9GAMM</name>
<keyword evidence="1" id="KW-0436">Ligase</keyword>
<dbReference type="GO" id="GO:0050567">
    <property type="term" value="F:glutaminyl-tRNA synthase (glutamine-hydrolyzing) activity"/>
    <property type="evidence" value="ECO:0007669"/>
    <property type="project" value="UniProtKB-UniRule"/>
</dbReference>
<comment type="catalytic activity">
    <reaction evidence="1">
        <text>L-glutamyl-tRNA(Gln) + L-glutamine + ATP + H2O = L-glutaminyl-tRNA(Gln) + L-glutamate + ADP + phosphate + H(+)</text>
        <dbReference type="Rhea" id="RHEA:17521"/>
        <dbReference type="Rhea" id="RHEA-COMP:9681"/>
        <dbReference type="Rhea" id="RHEA-COMP:9684"/>
        <dbReference type="ChEBI" id="CHEBI:15377"/>
        <dbReference type="ChEBI" id="CHEBI:15378"/>
        <dbReference type="ChEBI" id="CHEBI:29985"/>
        <dbReference type="ChEBI" id="CHEBI:30616"/>
        <dbReference type="ChEBI" id="CHEBI:43474"/>
        <dbReference type="ChEBI" id="CHEBI:58359"/>
        <dbReference type="ChEBI" id="CHEBI:78520"/>
        <dbReference type="ChEBI" id="CHEBI:78521"/>
        <dbReference type="ChEBI" id="CHEBI:456216"/>
    </reaction>
</comment>
<dbReference type="InterPro" id="IPR003837">
    <property type="entry name" value="GatC"/>
</dbReference>
<dbReference type="HAMAP" id="MF_00122">
    <property type="entry name" value="GatC"/>
    <property type="match status" value="1"/>
</dbReference>
<comment type="caution">
    <text evidence="2">The sequence shown here is derived from an EMBL/GenBank/DDBJ whole genome shotgun (WGS) entry which is preliminary data.</text>
</comment>
<dbReference type="Pfam" id="PF02686">
    <property type="entry name" value="GatC"/>
    <property type="match status" value="1"/>
</dbReference>
<evidence type="ECO:0000313" key="3">
    <source>
        <dbReference type="Proteomes" id="UP000614811"/>
    </source>
</evidence>
<dbReference type="PANTHER" id="PTHR15004">
    <property type="entry name" value="GLUTAMYL-TRNA(GLN) AMIDOTRANSFERASE SUBUNIT C, MITOCHONDRIAL"/>
    <property type="match status" value="1"/>
</dbReference>
<dbReference type="GO" id="GO:0070681">
    <property type="term" value="P:glutaminyl-tRNAGln biosynthesis via transamidation"/>
    <property type="evidence" value="ECO:0007669"/>
    <property type="project" value="TreeGrafter"/>
</dbReference>
<dbReference type="NCBIfam" id="TIGR00135">
    <property type="entry name" value="gatC"/>
    <property type="match status" value="1"/>
</dbReference>
<comment type="catalytic activity">
    <reaction evidence="1">
        <text>L-aspartyl-tRNA(Asn) + L-glutamine + ATP + H2O = L-asparaginyl-tRNA(Asn) + L-glutamate + ADP + phosphate + 2 H(+)</text>
        <dbReference type="Rhea" id="RHEA:14513"/>
        <dbReference type="Rhea" id="RHEA-COMP:9674"/>
        <dbReference type="Rhea" id="RHEA-COMP:9677"/>
        <dbReference type="ChEBI" id="CHEBI:15377"/>
        <dbReference type="ChEBI" id="CHEBI:15378"/>
        <dbReference type="ChEBI" id="CHEBI:29985"/>
        <dbReference type="ChEBI" id="CHEBI:30616"/>
        <dbReference type="ChEBI" id="CHEBI:43474"/>
        <dbReference type="ChEBI" id="CHEBI:58359"/>
        <dbReference type="ChEBI" id="CHEBI:78515"/>
        <dbReference type="ChEBI" id="CHEBI:78516"/>
        <dbReference type="ChEBI" id="CHEBI:456216"/>
    </reaction>
</comment>
<reference evidence="2" key="1">
    <citation type="journal article" date="2014" name="Int. J. Syst. Evol. Microbiol.">
        <title>Complete genome sequence of Corynebacterium casei LMG S-19264T (=DSM 44701T), isolated from a smear-ripened cheese.</title>
        <authorList>
            <consortium name="US DOE Joint Genome Institute (JGI-PGF)"/>
            <person name="Walter F."/>
            <person name="Albersmeier A."/>
            <person name="Kalinowski J."/>
            <person name="Ruckert C."/>
        </authorList>
    </citation>
    <scope>NUCLEOTIDE SEQUENCE</scope>
    <source>
        <strain evidence="2">KCTC 12711</strain>
    </source>
</reference>
<evidence type="ECO:0000256" key="1">
    <source>
        <dbReference type="HAMAP-Rule" id="MF_00122"/>
    </source>
</evidence>
<proteinExistence type="inferred from homology"/>
<dbReference type="InterPro" id="IPR036113">
    <property type="entry name" value="Asp/Glu-ADT_sf_sub_c"/>
</dbReference>
<dbReference type="Proteomes" id="UP000614811">
    <property type="component" value="Unassembled WGS sequence"/>
</dbReference>
<dbReference type="RefSeq" id="WP_189402217.1">
    <property type="nucleotide sequence ID" value="NZ_BMXA01000005.1"/>
</dbReference>
<dbReference type="GO" id="GO:0005524">
    <property type="term" value="F:ATP binding"/>
    <property type="evidence" value="ECO:0007669"/>
    <property type="project" value="UniProtKB-KW"/>
</dbReference>
<protein>
    <recommendedName>
        <fullName evidence="1">Aspartyl/glutamyl-tRNA(Asn/Gln) amidotransferase subunit C</fullName>
        <shortName evidence="1">Asp/Glu-ADT subunit C</shortName>
        <ecNumber evidence="1">6.3.5.-</ecNumber>
    </recommendedName>
</protein>
<keyword evidence="3" id="KW-1185">Reference proteome</keyword>
<keyword evidence="1" id="KW-0648">Protein biosynthesis</keyword>
<gene>
    <name evidence="1 2" type="primary">gatC</name>
    <name evidence="2" type="ORF">GCM10008090_27360</name>
</gene>
<dbReference type="AlphaFoldDB" id="A0A918VQ72"/>
<keyword evidence="1" id="KW-0067">ATP-binding</keyword>
<dbReference type="SUPFAM" id="SSF141000">
    <property type="entry name" value="Glu-tRNAGln amidotransferase C subunit"/>
    <property type="match status" value="1"/>
</dbReference>
<dbReference type="PANTHER" id="PTHR15004:SF0">
    <property type="entry name" value="GLUTAMYL-TRNA(GLN) AMIDOTRANSFERASE SUBUNIT C, MITOCHONDRIAL"/>
    <property type="match status" value="1"/>
</dbReference>
<comment type="subunit">
    <text evidence="1">Heterotrimer of A, B and C subunits.</text>
</comment>
<comment type="similarity">
    <text evidence="1">Belongs to the GatC family.</text>
</comment>
<evidence type="ECO:0000313" key="2">
    <source>
        <dbReference type="EMBL" id="GHA16093.1"/>
    </source>
</evidence>
<dbReference type="GO" id="GO:0006450">
    <property type="term" value="P:regulation of translational fidelity"/>
    <property type="evidence" value="ECO:0007669"/>
    <property type="project" value="InterPro"/>
</dbReference>
<keyword evidence="1" id="KW-0547">Nucleotide-binding</keyword>